<evidence type="ECO:0000256" key="2">
    <source>
        <dbReference type="ARBA" id="ARBA00022448"/>
    </source>
</evidence>
<dbReference type="PANTHER" id="PTHR42711">
    <property type="entry name" value="ABC TRANSPORTER ATP-BINDING PROTEIN"/>
    <property type="match status" value="1"/>
</dbReference>
<name>A0AAV3J0C0_ENTAV</name>
<dbReference type="GO" id="GO:0016887">
    <property type="term" value="F:ATP hydrolysis activity"/>
    <property type="evidence" value="ECO:0007669"/>
    <property type="project" value="InterPro"/>
</dbReference>
<dbReference type="SUPFAM" id="SSF52540">
    <property type="entry name" value="P-loop containing nucleoside triphosphate hydrolases"/>
    <property type="match status" value="1"/>
</dbReference>
<organism evidence="7 9">
    <name type="scientific">Enterococcus avium ATCC 14025</name>
    <dbReference type="NCBI Taxonomy" id="1140002"/>
    <lineage>
        <taxon>Bacteria</taxon>
        <taxon>Bacillati</taxon>
        <taxon>Bacillota</taxon>
        <taxon>Bacilli</taxon>
        <taxon>Lactobacillales</taxon>
        <taxon>Enterococcaceae</taxon>
        <taxon>Enterococcus</taxon>
    </lineage>
</organism>
<protein>
    <recommendedName>
        <fullName evidence="5">ABC transporter domain-containing protein</fullName>
    </recommendedName>
</protein>
<evidence type="ECO:0000256" key="3">
    <source>
        <dbReference type="ARBA" id="ARBA00022741"/>
    </source>
</evidence>
<keyword evidence="2" id="KW-0813">Transport</keyword>
<evidence type="ECO:0000313" key="6">
    <source>
        <dbReference type="EMBL" id="EOT38796.1"/>
    </source>
</evidence>
<evidence type="ECO:0000256" key="1">
    <source>
        <dbReference type="ARBA" id="ARBA00005417"/>
    </source>
</evidence>
<dbReference type="PROSITE" id="PS50893">
    <property type="entry name" value="ABC_TRANSPORTER_2"/>
    <property type="match status" value="1"/>
</dbReference>
<gene>
    <name evidence="7" type="ORF">I570_02512</name>
    <name evidence="6" type="ORF">OMU_04423</name>
</gene>
<evidence type="ECO:0000256" key="4">
    <source>
        <dbReference type="ARBA" id="ARBA00022840"/>
    </source>
</evidence>
<keyword evidence="8" id="KW-1185">Reference proteome</keyword>
<reference evidence="7 9" key="2">
    <citation type="submission" date="2013-03" db="EMBL/GenBank/DDBJ databases">
        <title>The Genome Sequence of Enterococcus avium ATCC_14025 (PacBio/Illumina hybrid assembly).</title>
        <authorList>
            <consortium name="The Broad Institute Genomics Platform"/>
            <consortium name="The Broad Institute Genome Sequencing Center for Infectious Disease"/>
            <person name="Earl A."/>
            <person name="Russ C."/>
            <person name="Gilmore M."/>
            <person name="Surin D."/>
            <person name="Walker B."/>
            <person name="Young S."/>
            <person name="Zeng Q."/>
            <person name="Gargeya S."/>
            <person name="Fitzgerald M."/>
            <person name="Haas B."/>
            <person name="Abouelleil A."/>
            <person name="Allen A.W."/>
            <person name="Alvarado L."/>
            <person name="Arachchi H.M."/>
            <person name="Berlin A.M."/>
            <person name="Chapman S.B."/>
            <person name="Gainer-Dewar J."/>
            <person name="Goldberg J."/>
            <person name="Griggs A."/>
            <person name="Gujja S."/>
            <person name="Hansen M."/>
            <person name="Howarth C."/>
            <person name="Imamovic A."/>
            <person name="Ireland A."/>
            <person name="Larimer J."/>
            <person name="McCowan C."/>
            <person name="Murphy C."/>
            <person name="Pearson M."/>
            <person name="Poon T.W."/>
            <person name="Priest M."/>
            <person name="Roberts A."/>
            <person name="Saif S."/>
            <person name="Shea T."/>
            <person name="Sisk P."/>
            <person name="Sykes S."/>
            <person name="Wortman J."/>
            <person name="Nusbaum C."/>
            <person name="Birren B."/>
        </authorList>
    </citation>
    <scope>NUCLEOTIDE SEQUENCE [LARGE SCALE GENOMIC DNA]</scope>
    <source>
        <strain evidence="7 9">ATCC 14025</strain>
    </source>
</reference>
<dbReference type="Proteomes" id="UP000014107">
    <property type="component" value="Unassembled WGS sequence"/>
</dbReference>
<dbReference type="InterPro" id="IPR027417">
    <property type="entry name" value="P-loop_NTPase"/>
</dbReference>
<evidence type="ECO:0000259" key="5">
    <source>
        <dbReference type="PROSITE" id="PS50893"/>
    </source>
</evidence>
<dbReference type="SMART" id="SM00382">
    <property type="entry name" value="AAA"/>
    <property type="match status" value="1"/>
</dbReference>
<dbReference type="Proteomes" id="UP000014104">
    <property type="component" value="Unassembled WGS sequence"/>
</dbReference>
<dbReference type="InterPro" id="IPR003593">
    <property type="entry name" value="AAA+_ATPase"/>
</dbReference>
<dbReference type="EMBL" id="AHYV01000047">
    <property type="protein sequence ID" value="EOT38796.1"/>
    <property type="molecule type" value="Genomic_DNA"/>
</dbReference>
<accession>A0AAV3J0C0</accession>
<keyword evidence="4" id="KW-0067">ATP-binding</keyword>
<evidence type="ECO:0000313" key="9">
    <source>
        <dbReference type="Proteomes" id="UP000014107"/>
    </source>
</evidence>
<comment type="caution">
    <text evidence="7">The sequence shown here is derived from an EMBL/GenBank/DDBJ whole genome shotgun (WGS) entry which is preliminary data.</text>
</comment>
<dbReference type="GO" id="GO:0005524">
    <property type="term" value="F:ATP binding"/>
    <property type="evidence" value="ECO:0007669"/>
    <property type="project" value="UniProtKB-KW"/>
</dbReference>
<feature type="domain" description="ABC transporter" evidence="5">
    <location>
        <begin position="15"/>
        <end position="247"/>
    </location>
</feature>
<evidence type="ECO:0000313" key="7">
    <source>
        <dbReference type="EMBL" id="EOU22310.1"/>
    </source>
</evidence>
<proteinExistence type="inferred from homology"/>
<dbReference type="Gene3D" id="3.40.50.300">
    <property type="entry name" value="P-loop containing nucleotide triphosphate hydrolases"/>
    <property type="match status" value="1"/>
</dbReference>
<dbReference type="InterPro" id="IPR003439">
    <property type="entry name" value="ABC_transporter-like_ATP-bd"/>
</dbReference>
<evidence type="ECO:0000313" key="8">
    <source>
        <dbReference type="Proteomes" id="UP000014104"/>
    </source>
</evidence>
<dbReference type="PANTHER" id="PTHR42711:SF5">
    <property type="entry name" value="ABC TRANSPORTER ATP-BINDING PROTEIN NATA"/>
    <property type="match status" value="1"/>
</dbReference>
<dbReference type="Pfam" id="PF00005">
    <property type="entry name" value="ABC_tran"/>
    <property type="match status" value="1"/>
</dbReference>
<dbReference type="EMBL" id="ASWL01000003">
    <property type="protein sequence ID" value="EOU22310.1"/>
    <property type="molecule type" value="Genomic_DNA"/>
</dbReference>
<dbReference type="AlphaFoldDB" id="A0AAV3J0C0"/>
<reference evidence="6 8" key="1">
    <citation type="submission" date="2013-03" db="EMBL/GenBank/DDBJ databases">
        <title>The Genome Sequence of Enterococcus avium ATCC_14025 (Illumina only assembly).</title>
        <authorList>
            <consortium name="The Broad Institute Genomics Platform"/>
            <consortium name="The Broad Institute Genome Sequencing Center for Infectious Disease"/>
            <person name="Earl A."/>
            <person name="Russ C."/>
            <person name="Gilmore M."/>
            <person name="Surin D."/>
            <person name="Walker B."/>
            <person name="Young S."/>
            <person name="Zeng Q."/>
            <person name="Gargeya S."/>
            <person name="Fitzgerald M."/>
            <person name="Haas B."/>
            <person name="Abouelleil A."/>
            <person name="Allen A.W."/>
            <person name="Alvarado L."/>
            <person name="Arachchi H.M."/>
            <person name="Berlin A.M."/>
            <person name="Chapman S.B."/>
            <person name="Gainer-Dewar J."/>
            <person name="Goldberg J."/>
            <person name="Griggs A."/>
            <person name="Gujja S."/>
            <person name="Hansen M."/>
            <person name="Howarth C."/>
            <person name="Imamovic A."/>
            <person name="Ireland A."/>
            <person name="Larimer J."/>
            <person name="McCowan C."/>
            <person name="Murphy C."/>
            <person name="Pearson M."/>
            <person name="Poon T.W."/>
            <person name="Priest M."/>
            <person name="Roberts A."/>
            <person name="Saif S."/>
            <person name="Shea T."/>
            <person name="Sisk P."/>
            <person name="Sykes S."/>
            <person name="Wortman J."/>
            <person name="Nusbaum C."/>
            <person name="Birren B."/>
        </authorList>
    </citation>
    <scope>NUCLEOTIDE SEQUENCE [LARGE SCALE GENOMIC DNA]</scope>
    <source>
        <strain evidence="6 8">ATCC 14025</strain>
    </source>
</reference>
<sequence length="314" mass="34958">MSPLDTREGSQMQAIEIKQLEKVYSDGKKALDNISLAVPQGTIFGFLGPNGAGKTTTVKLLNGILDPTGGEIRVLGLNPVSEAEKLHQSTGILTEHAGMYDHLTGIDNLIFFGQLFGLTKSESQARGMQLLEKLELSDAAQVTLKSYSTGMRQRLSLARTLIHRPSVLFLDEPTSGLDPESTKKVNELLLELSREERTTIFLCTHQLRYAQEICHEYGLMDKGQLLALGSLPELRKRTFNSYKVTIETDFMPPLLKSERIKDNIYELVIQEKAEIPQLVREIVKQGGNIAQVTPKDFSLEEIYFALLEGGETHV</sequence>
<keyword evidence="3" id="KW-0547">Nucleotide-binding</keyword>
<dbReference type="InterPro" id="IPR050763">
    <property type="entry name" value="ABC_transporter_ATP-binding"/>
</dbReference>
<comment type="similarity">
    <text evidence="1">Belongs to the ABC transporter superfamily.</text>
</comment>